<protein>
    <submittedName>
        <fullName evidence="1">Alpha-L-rhamnosidase</fullName>
    </submittedName>
</protein>
<gene>
    <name evidence="1" type="ORF">PHPALM_13235</name>
</gene>
<keyword evidence="2" id="KW-1185">Reference proteome</keyword>
<proteinExistence type="predicted"/>
<evidence type="ECO:0000313" key="1">
    <source>
        <dbReference type="EMBL" id="POM70341.1"/>
    </source>
</evidence>
<accession>A0A2P4XXR9</accession>
<dbReference type="AlphaFoldDB" id="A0A2P4XXR9"/>
<dbReference type="OrthoDB" id="196547at2759"/>
<dbReference type="Proteomes" id="UP000237271">
    <property type="component" value="Unassembled WGS sequence"/>
</dbReference>
<dbReference type="EMBL" id="NCKW01007113">
    <property type="protein sequence ID" value="POM70341.1"/>
    <property type="molecule type" value="Genomic_DNA"/>
</dbReference>
<reference evidence="1 2" key="1">
    <citation type="journal article" date="2017" name="Genome Biol. Evol.">
        <title>Phytophthora megakarya and P. palmivora, closely related causal agents of cacao black pod rot, underwent increases in genome sizes and gene numbers by different mechanisms.</title>
        <authorList>
            <person name="Ali S.S."/>
            <person name="Shao J."/>
            <person name="Lary D.J."/>
            <person name="Kronmiller B."/>
            <person name="Shen D."/>
            <person name="Strem M.D."/>
            <person name="Amoako-Attah I."/>
            <person name="Akrofi A.Y."/>
            <person name="Begoude B.A."/>
            <person name="Ten Hoopen G.M."/>
            <person name="Coulibaly K."/>
            <person name="Kebe B.I."/>
            <person name="Melnick R.L."/>
            <person name="Guiltinan M.J."/>
            <person name="Tyler B.M."/>
            <person name="Meinhardt L.W."/>
            <person name="Bailey B.A."/>
        </authorList>
    </citation>
    <scope>NUCLEOTIDE SEQUENCE [LARGE SCALE GENOMIC DNA]</scope>
    <source>
        <strain evidence="2">sbr112.9</strain>
    </source>
</reference>
<name>A0A2P4XXR9_9STRA</name>
<sequence>MSVYMRCKLCHFDIKIGADISEDRIHERVWVMYLKSCRYCIDSVREKILGMLGDGAFYITVFASLAPEPEESLSMRPPLSVLGAFLVGEIMVRRNSATVYTVANSMGTIDNDLFNGNMSFKDIVNVMCLEHNFCQLY</sequence>
<comment type="caution">
    <text evidence="1">The sequence shown here is derived from an EMBL/GenBank/DDBJ whole genome shotgun (WGS) entry which is preliminary data.</text>
</comment>
<organism evidence="1 2">
    <name type="scientific">Phytophthora palmivora</name>
    <dbReference type="NCBI Taxonomy" id="4796"/>
    <lineage>
        <taxon>Eukaryota</taxon>
        <taxon>Sar</taxon>
        <taxon>Stramenopiles</taxon>
        <taxon>Oomycota</taxon>
        <taxon>Peronosporomycetes</taxon>
        <taxon>Peronosporales</taxon>
        <taxon>Peronosporaceae</taxon>
        <taxon>Phytophthora</taxon>
    </lineage>
</organism>
<feature type="non-terminal residue" evidence="1">
    <location>
        <position position="137"/>
    </location>
</feature>
<evidence type="ECO:0000313" key="2">
    <source>
        <dbReference type="Proteomes" id="UP000237271"/>
    </source>
</evidence>